<keyword evidence="1" id="KW-1185">Reference proteome</keyword>
<reference evidence="2" key="2">
    <citation type="submission" date="2025-08" db="UniProtKB">
        <authorList>
            <consortium name="RefSeq"/>
        </authorList>
    </citation>
    <scope>IDENTIFICATION</scope>
</reference>
<name>A0ABM1HL08_SOLPN</name>
<dbReference type="Gene3D" id="2.40.70.10">
    <property type="entry name" value="Acid Proteases"/>
    <property type="match status" value="1"/>
</dbReference>
<organism evidence="1 2">
    <name type="scientific">Solanum pennellii</name>
    <name type="common">Tomato</name>
    <name type="synonym">Lycopersicon pennellii</name>
    <dbReference type="NCBI Taxonomy" id="28526"/>
    <lineage>
        <taxon>Eukaryota</taxon>
        <taxon>Viridiplantae</taxon>
        <taxon>Streptophyta</taxon>
        <taxon>Embryophyta</taxon>
        <taxon>Tracheophyta</taxon>
        <taxon>Spermatophyta</taxon>
        <taxon>Magnoliopsida</taxon>
        <taxon>eudicotyledons</taxon>
        <taxon>Gunneridae</taxon>
        <taxon>Pentapetalae</taxon>
        <taxon>asterids</taxon>
        <taxon>lamiids</taxon>
        <taxon>Solanales</taxon>
        <taxon>Solanaceae</taxon>
        <taxon>Solanoideae</taxon>
        <taxon>Solaneae</taxon>
        <taxon>Solanum</taxon>
        <taxon>Solanum subgen. Lycopersicon</taxon>
    </lineage>
</organism>
<sequence>MAQVDDTLQMINRRFDASDEHTKELRGDLANIGKKLDVHVVSIKHLELQMGQLLRRDEKRRTSRELVDKTTKEVEVPQKVNPIPRHQPPFPQGLGKKTEDKKYRCFITMLKQLSINNPSKEALEQIPDYAKFMMDMVTKKRSVSFEDNDRMQHCSAIATRSLVHKKEDPGALTIPCNIGLLHFAKALCDLGASINFVPLSNSRKLGLGDTKPTAIRLLKVDRTVIRPIRILHDMLMKVDSFIFPSDFMILHCEVNFVVSIILGRPFLTNCRALIDMEKE</sequence>
<dbReference type="Proteomes" id="UP000694930">
    <property type="component" value="Chromosome 9"/>
</dbReference>
<dbReference type="PANTHER" id="PTHR33067">
    <property type="entry name" value="RNA-DIRECTED DNA POLYMERASE-RELATED"/>
    <property type="match status" value="1"/>
</dbReference>
<protein>
    <submittedName>
        <fullName evidence="2">Uncharacterized protein LOC107030165</fullName>
    </submittedName>
</protein>
<proteinExistence type="predicted"/>
<dbReference type="GeneID" id="107030165"/>
<reference evidence="1" key="1">
    <citation type="journal article" date="2014" name="Nat. Genet.">
        <title>The genome of the stress-tolerant wild tomato species Solanum pennellii.</title>
        <authorList>
            <person name="Bolger A."/>
            <person name="Scossa F."/>
            <person name="Bolger M.E."/>
            <person name="Lanz C."/>
            <person name="Maumus F."/>
            <person name="Tohge T."/>
            <person name="Quesneville H."/>
            <person name="Alseekh S."/>
            <person name="Sorensen I."/>
            <person name="Lichtenstein G."/>
            <person name="Fich E.A."/>
            <person name="Conte M."/>
            <person name="Keller H."/>
            <person name="Schneeberger K."/>
            <person name="Schwacke R."/>
            <person name="Ofner I."/>
            <person name="Vrebalov J."/>
            <person name="Xu Y."/>
            <person name="Osorio S."/>
            <person name="Aflitos S.A."/>
            <person name="Schijlen E."/>
            <person name="Jimenez-Gomez J.M."/>
            <person name="Ryngajllo M."/>
            <person name="Kimura S."/>
            <person name="Kumar R."/>
            <person name="Koenig D."/>
            <person name="Headland L.R."/>
            <person name="Maloof J.N."/>
            <person name="Sinha N."/>
            <person name="van Ham R.C."/>
            <person name="Lankhorst R.K."/>
            <person name="Mao L."/>
            <person name="Vogel A."/>
            <person name="Arsova B."/>
            <person name="Panstruga R."/>
            <person name="Fei Z."/>
            <person name="Rose J.K."/>
            <person name="Zamir D."/>
            <person name="Carrari F."/>
            <person name="Giovannoni J.J."/>
            <person name="Weigel D."/>
            <person name="Usadel B."/>
            <person name="Fernie A.R."/>
        </authorList>
    </citation>
    <scope>NUCLEOTIDE SEQUENCE [LARGE SCALE GENOMIC DNA]</scope>
    <source>
        <strain evidence="1">cv. LA0716</strain>
    </source>
</reference>
<dbReference type="InterPro" id="IPR021109">
    <property type="entry name" value="Peptidase_aspartic_dom_sf"/>
</dbReference>
<gene>
    <name evidence="2" type="primary">LOC107030165</name>
</gene>
<evidence type="ECO:0000313" key="1">
    <source>
        <dbReference type="Proteomes" id="UP000694930"/>
    </source>
</evidence>
<dbReference type="CDD" id="cd00303">
    <property type="entry name" value="retropepsin_like"/>
    <property type="match status" value="1"/>
</dbReference>
<dbReference type="PANTHER" id="PTHR33067:SF9">
    <property type="entry name" value="RNA-DIRECTED DNA POLYMERASE"/>
    <property type="match status" value="1"/>
</dbReference>
<accession>A0ABM1HL08</accession>
<dbReference type="RefSeq" id="XP_015087029.1">
    <property type="nucleotide sequence ID" value="XM_015231543.1"/>
</dbReference>
<evidence type="ECO:0000313" key="2">
    <source>
        <dbReference type="RefSeq" id="XP_015087029.1"/>
    </source>
</evidence>